<dbReference type="EMBL" id="BK015227">
    <property type="protein sequence ID" value="DAD97005.1"/>
    <property type="molecule type" value="Genomic_DNA"/>
</dbReference>
<reference evidence="1" key="1">
    <citation type="journal article" date="2021" name="Proc. Natl. Acad. Sci. U.S.A.">
        <title>A Catalog of Tens of Thousands of Viruses from Human Metagenomes Reveals Hidden Associations with Chronic Diseases.</title>
        <authorList>
            <person name="Tisza M.J."/>
            <person name="Buck C.B."/>
        </authorList>
    </citation>
    <scope>NUCLEOTIDE SEQUENCE</scope>
    <source>
        <strain evidence="1">Ctr0w28</strain>
    </source>
</reference>
<protein>
    <submittedName>
        <fullName evidence="1">Uncharacterized protein</fullName>
    </submittedName>
</protein>
<organism evidence="1">
    <name type="scientific">Myoviridae sp. ctr0w28</name>
    <dbReference type="NCBI Taxonomy" id="2826703"/>
    <lineage>
        <taxon>Viruses</taxon>
        <taxon>Duplodnaviria</taxon>
        <taxon>Heunggongvirae</taxon>
        <taxon>Uroviricota</taxon>
        <taxon>Caudoviricetes</taxon>
    </lineage>
</organism>
<name>A0A8S5NQB5_9CAUD</name>
<proteinExistence type="predicted"/>
<accession>A0A8S5NQB5</accession>
<sequence length="118" mass="13488">MYGYQYSHSAPDGNGMEFISFMTAPPQLNENDLVEGMGIMILINNKRQTTEVYRCRWERGAPQVLRHLLTLNDEVLTDTEIPALMKRLGIEIEKVGEEALRAGVERMLRLCKKNLCCV</sequence>
<evidence type="ECO:0000313" key="1">
    <source>
        <dbReference type="EMBL" id="DAD97005.1"/>
    </source>
</evidence>